<accession>A0A0R3R8P3</accession>
<sequence>LMEHNNAHAVVSQGEEMKSSGESKTGDIPDVSSVSDSKSMKKSVTGSDDMEEDETKYNRMMTKRTLCKIYLKEKKVNAISSMIKAGSDNDNNISYLLSLPPLFKVDLLF</sequence>
<evidence type="ECO:0000256" key="1">
    <source>
        <dbReference type="SAM" id="MobiDB-lite"/>
    </source>
</evidence>
<evidence type="ECO:0000313" key="2">
    <source>
        <dbReference type="WBParaSite" id="BTMF_0001639901-mRNA-1"/>
    </source>
</evidence>
<feature type="region of interest" description="Disordered" evidence="1">
    <location>
        <begin position="1"/>
        <end position="57"/>
    </location>
</feature>
<protein>
    <submittedName>
        <fullName evidence="2">NAC domain-containing protein</fullName>
    </submittedName>
</protein>
<proteinExistence type="predicted"/>
<dbReference type="WBParaSite" id="BTMF_0001639901-mRNA-1">
    <property type="protein sequence ID" value="BTMF_0001639901-mRNA-1"/>
    <property type="gene ID" value="BTMF_0001639901"/>
</dbReference>
<name>A0A0R3R8P3_9BILA</name>
<dbReference type="AlphaFoldDB" id="A0A0R3R8P3"/>
<organism evidence="2">
    <name type="scientific">Brugia timori</name>
    <dbReference type="NCBI Taxonomy" id="42155"/>
    <lineage>
        <taxon>Eukaryota</taxon>
        <taxon>Metazoa</taxon>
        <taxon>Ecdysozoa</taxon>
        <taxon>Nematoda</taxon>
        <taxon>Chromadorea</taxon>
        <taxon>Rhabditida</taxon>
        <taxon>Spirurina</taxon>
        <taxon>Spiruromorpha</taxon>
        <taxon>Filarioidea</taxon>
        <taxon>Onchocercidae</taxon>
        <taxon>Brugia</taxon>
    </lineage>
</organism>
<feature type="compositionally biased region" description="Basic and acidic residues" evidence="1">
    <location>
        <begin position="15"/>
        <end position="27"/>
    </location>
</feature>
<reference evidence="2" key="1">
    <citation type="submission" date="2017-02" db="UniProtKB">
        <authorList>
            <consortium name="WormBaseParasite"/>
        </authorList>
    </citation>
    <scope>IDENTIFICATION</scope>
</reference>